<name>A0A232EXS7_9HYME</name>
<comment type="caution">
    <text evidence="2">The sequence shown here is derived from an EMBL/GenBank/DDBJ whole genome shotgun (WGS) entry which is preliminary data.</text>
</comment>
<keyword evidence="1" id="KW-0732">Signal</keyword>
<organism evidence="2 3">
    <name type="scientific">Trichomalopsis sarcophagae</name>
    <dbReference type="NCBI Taxonomy" id="543379"/>
    <lineage>
        <taxon>Eukaryota</taxon>
        <taxon>Metazoa</taxon>
        <taxon>Ecdysozoa</taxon>
        <taxon>Arthropoda</taxon>
        <taxon>Hexapoda</taxon>
        <taxon>Insecta</taxon>
        <taxon>Pterygota</taxon>
        <taxon>Neoptera</taxon>
        <taxon>Endopterygota</taxon>
        <taxon>Hymenoptera</taxon>
        <taxon>Apocrita</taxon>
        <taxon>Proctotrupomorpha</taxon>
        <taxon>Chalcidoidea</taxon>
        <taxon>Pteromalidae</taxon>
        <taxon>Pteromalinae</taxon>
        <taxon>Trichomalopsis</taxon>
    </lineage>
</organism>
<keyword evidence="3" id="KW-1185">Reference proteome</keyword>
<evidence type="ECO:0000256" key="1">
    <source>
        <dbReference type="SAM" id="SignalP"/>
    </source>
</evidence>
<evidence type="ECO:0000313" key="2">
    <source>
        <dbReference type="EMBL" id="OXU23070.1"/>
    </source>
</evidence>
<reference evidence="2 3" key="1">
    <citation type="journal article" date="2017" name="Curr. Biol.">
        <title>The Evolution of Venom by Co-option of Single-Copy Genes.</title>
        <authorList>
            <person name="Martinson E.O."/>
            <person name="Mrinalini"/>
            <person name="Kelkar Y.D."/>
            <person name="Chang C.H."/>
            <person name="Werren J.H."/>
        </authorList>
    </citation>
    <scope>NUCLEOTIDE SEQUENCE [LARGE SCALE GENOMIC DNA]</scope>
    <source>
        <strain evidence="2 3">Alberta</strain>
        <tissue evidence="2">Whole body</tissue>
    </source>
</reference>
<dbReference type="Proteomes" id="UP000215335">
    <property type="component" value="Unassembled WGS sequence"/>
</dbReference>
<dbReference type="EMBL" id="NNAY01001738">
    <property type="protein sequence ID" value="OXU23070.1"/>
    <property type="molecule type" value="Genomic_DNA"/>
</dbReference>
<gene>
    <name evidence="2" type="ORF">TSAR_015919</name>
</gene>
<sequence length="79" mass="9045">MRILLCLLLLFVAYAFGDIEVYPIDGDCNQDTCTELCLKKDLTFFGILCWKQQMLLLGQPQAAKVIHTYVNKAYINVQN</sequence>
<accession>A0A232EXS7</accession>
<proteinExistence type="predicted"/>
<evidence type="ECO:0000313" key="3">
    <source>
        <dbReference type="Proteomes" id="UP000215335"/>
    </source>
</evidence>
<protein>
    <submittedName>
        <fullName evidence="2">Uncharacterized protein</fullName>
    </submittedName>
</protein>
<feature type="chain" id="PRO_5012218121" evidence="1">
    <location>
        <begin position="18"/>
        <end position="79"/>
    </location>
</feature>
<dbReference type="AlphaFoldDB" id="A0A232EXS7"/>
<feature type="signal peptide" evidence="1">
    <location>
        <begin position="1"/>
        <end position="17"/>
    </location>
</feature>